<dbReference type="eggNOG" id="COG2071">
    <property type="taxonomic scope" value="Bacteria"/>
</dbReference>
<dbReference type="GO" id="GO:0016811">
    <property type="term" value="F:hydrolase activity, acting on carbon-nitrogen (but not peptide) bonds, in linear amides"/>
    <property type="evidence" value="ECO:0007669"/>
    <property type="project" value="InterPro"/>
</dbReference>
<dbReference type="GO" id="GO:0005829">
    <property type="term" value="C:cytosol"/>
    <property type="evidence" value="ECO:0007669"/>
    <property type="project" value="TreeGrafter"/>
</dbReference>
<proteinExistence type="predicted"/>
<dbReference type="CDD" id="cd01745">
    <property type="entry name" value="GATase1_2"/>
    <property type="match status" value="1"/>
</dbReference>
<dbReference type="PANTHER" id="PTHR43235:SF1">
    <property type="entry name" value="GLUTAMINE AMIDOTRANSFERASE PB2B2.05-RELATED"/>
    <property type="match status" value="1"/>
</dbReference>
<evidence type="ECO:0000313" key="2">
    <source>
        <dbReference type="Proteomes" id="UP000029640"/>
    </source>
</evidence>
<keyword evidence="2" id="KW-1185">Reference proteome</keyword>
<dbReference type="InterPro" id="IPR044668">
    <property type="entry name" value="PuuD-like"/>
</dbReference>
<evidence type="ECO:0000313" key="1">
    <source>
        <dbReference type="EMBL" id="KGE03480.1"/>
    </source>
</evidence>
<name>A0A095VQ23_9GAMM</name>
<gene>
    <name evidence="1" type="ORF">HRUBRA_01859</name>
</gene>
<reference evidence="1 2" key="1">
    <citation type="journal article" date="2014" name="Genome Announc.">
        <title>Genome Sequence of Gammaproteobacterial Pseudohaliea rubra Type Strain DSM 19751, Isolated from Coastal Seawater of the Mediterranean Sea.</title>
        <authorList>
            <person name="Spring S."/>
            <person name="Fiebig A."/>
            <person name="Riedel T."/>
            <person name="Goker M."/>
            <person name="Klenk H.P."/>
        </authorList>
    </citation>
    <scope>NUCLEOTIDE SEQUENCE [LARGE SCALE GENOMIC DNA]</scope>
    <source>
        <strain evidence="1 2">DSM 19751</strain>
    </source>
</reference>
<dbReference type="PROSITE" id="PS51273">
    <property type="entry name" value="GATASE_TYPE_1"/>
    <property type="match status" value="1"/>
</dbReference>
<dbReference type="Proteomes" id="UP000029640">
    <property type="component" value="Unassembled WGS sequence"/>
</dbReference>
<dbReference type="PATRIC" id="fig|1265313.6.peg.1838"/>
<dbReference type="Gene3D" id="3.40.50.880">
    <property type="match status" value="1"/>
</dbReference>
<comment type="caution">
    <text evidence="1">The sequence shown here is derived from an EMBL/GenBank/DDBJ whole genome shotgun (WGS) entry which is preliminary data.</text>
</comment>
<keyword evidence="1" id="KW-0808">Transferase</keyword>
<dbReference type="PANTHER" id="PTHR43235">
    <property type="entry name" value="GLUTAMINE AMIDOTRANSFERASE PB2B2.05-RELATED"/>
    <property type="match status" value="1"/>
</dbReference>
<dbReference type="STRING" id="1265313.HRUBRA_01859"/>
<sequence length="200" mass="22347">MALALCGARAVRISLRHQQSLEDIDGLVIGGGNDIAPEHYGGVLEGAVRIDAARDALELRWVRRALEHRLPLLGICRGAQLINVVLGGNLHGDIRALRRRTRNRGSLLPTKRVDLEHGSQLAAVTHRKRLRVNSLHHQAVDRPGEELAITGRDLDGLVQGVEHRERAILGVQWHPEYLLYLSAQRALFRWLVRAALERRG</sequence>
<dbReference type="SUPFAM" id="SSF52317">
    <property type="entry name" value="Class I glutamine amidotransferase-like"/>
    <property type="match status" value="1"/>
</dbReference>
<dbReference type="AlphaFoldDB" id="A0A095VQ23"/>
<dbReference type="InterPro" id="IPR011697">
    <property type="entry name" value="Peptidase_C26"/>
</dbReference>
<protein>
    <submittedName>
        <fullName evidence="1">Glutamine amidotransferase, class I</fullName>
    </submittedName>
</protein>
<keyword evidence="1" id="KW-0315">Glutamine amidotransferase</keyword>
<dbReference type="InterPro" id="IPR029062">
    <property type="entry name" value="Class_I_gatase-like"/>
</dbReference>
<dbReference type="EMBL" id="AUVB01000054">
    <property type="protein sequence ID" value="KGE03480.1"/>
    <property type="molecule type" value="Genomic_DNA"/>
</dbReference>
<dbReference type="GO" id="GO:0016740">
    <property type="term" value="F:transferase activity"/>
    <property type="evidence" value="ECO:0007669"/>
    <property type="project" value="UniProtKB-KW"/>
</dbReference>
<dbReference type="HOGENOM" id="CLU_030756_3_0_6"/>
<organism evidence="1 2">
    <name type="scientific">Pseudohaliea rubra DSM 19751</name>
    <dbReference type="NCBI Taxonomy" id="1265313"/>
    <lineage>
        <taxon>Bacteria</taxon>
        <taxon>Pseudomonadati</taxon>
        <taxon>Pseudomonadota</taxon>
        <taxon>Gammaproteobacteria</taxon>
        <taxon>Cellvibrionales</taxon>
        <taxon>Halieaceae</taxon>
        <taxon>Pseudohaliea</taxon>
    </lineage>
</organism>
<accession>A0A095VQ23</accession>
<dbReference type="Pfam" id="PF07722">
    <property type="entry name" value="Peptidase_C26"/>
    <property type="match status" value="1"/>
</dbReference>